<dbReference type="CDD" id="cd09212">
    <property type="entry name" value="PUB"/>
    <property type="match status" value="1"/>
</dbReference>
<evidence type="ECO:0000313" key="3">
    <source>
        <dbReference type="EMBL" id="CBN76483.1"/>
    </source>
</evidence>
<dbReference type="PANTHER" id="PTHR23153:SF38">
    <property type="entry name" value="UBX DOMAIN-CONTAINING PROTEIN 6"/>
    <property type="match status" value="1"/>
</dbReference>
<sequence length="459" mass="45355">MAEGADAVSAASATATIGVKFTSSDKAAGQVSISLEGTVGELKGAIRSQFDVEPKRIIFQGRILNKDDQTLQDCKLKDGLTVVVQVLAPGASPSPSPAAAAAATAPAAAAAAASPATPNPAAGLAAATQSMSGLGLGAVSSSPVGQAVATVSRQPAGVARECLTTLTKVIDNIKAHPTEEKYRKIKRANAGFSRKVGAVPGGEACMRALGFVEHGDAQESWLLAPSEAAWNVLTAGRVDIQRALATLPGAPAAAGASTGGFAGGLGVLPPPGAFPQAGFGGGTGGGGMPDMATMARMAQNPAVMQGMMNDPSVQAMMRSNPQMAAAMQSVMARPGGLAQAFEAIQNNPAMAQMAQQMMQDPTALQRAAQMDFGGALAAGINAAPPNAAQGFQAPPAGGQAGTPAAPSPAAGAAPSPPPAAAPAAAVPPASEGGGEAGEEGKEMTEDELIAEAIRRSMED</sequence>
<reference evidence="3 4" key="1">
    <citation type="journal article" date="2010" name="Nature">
        <title>The Ectocarpus genome and the independent evolution of multicellularity in brown algae.</title>
        <authorList>
            <person name="Cock J.M."/>
            <person name="Sterck L."/>
            <person name="Rouze P."/>
            <person name="Scornet D."/>
            <person name="Allen A.E."/>
            <person name="Amoutzias G."/>
            <person name="Anthouard V."/>
            <person name="Artiguenave F."/>
            <person name="Aury J.M."/>
            <person name="Badger J.H."/>
            <person name="Beszteri B."/>
            <person name="Billiau K."/>
            <person name="Bonnet E."/>
            <person name="Bothwell J.H."/>
            <person name="Bowler C."/>
            <person name="Boyen C."/>
            <person name="Brownlee C."/>
            <person name="Carrano C.J."/>
            <person name="Charrier B."/>
            <person name="Cho G.Y."/>
            <person name="Coelho S.M."/>
            <person name="Collen J."/>
            <person name="Corre E."/>
            <person name="Da Silva C."/>
            <person name="Delage L."/>
            <person name="Delaroque N."/>
            <person name="Dittami S.M."/>
            <person name="Doulbeau S."/>
            <person name="Elias M."/>
            <person name="Farnham G."/>
            <person name="Gachon C.M."/>
            <person name="Gschloessl B."/>
            <person name="Heesch S."/>
            <person name="Jabbari K."/>
            <person name="Jubin C."/>
            <person name="Kawai H."/>
            <person name="Kimura K."/>
            <person name="Kloareg B."/>
            <person name="Kupper F.C."/>
            <person name="Lang D."/>
            <person name="Le Bail A."/>
            <person name="Leblanc C."/>
            <person name="Lerouge P."/>
            <person name="Lohr M."/>
            <person name="Lopez P.J."/>
            <person name="Martens C."/>
            <person name="Maumus F."/>
            <person name="Michel G."/>
            <person name="Miranda-Saavedra D."/>
            <person name="Morales J."/>
            <person name="Moreau H."/>
            <person name="Motomura T."/>
            <person name="Nagasato C."/>
            <person name="Napoli C.A."/>
            <person name="Nelson D.R."/>
            <person name="Nyvall-Collen P."/>
            <person name="Peters A.F."/>
            <person name="Pommier C."/>
            <person name="Potin P."/>
            <person name="Poulain J."/>
            <person name="Quesneville H."/>
            <person name="Read B."/>
            <person name="Rensing S.A."/>
            <person name="Ritter A."/>
            <person name="Rousvoal S."/>
            <person name="Samanta M."/>
            <person name="Samson G."/>
            <person name="Schroeder D.C."/>
            <person name="Segurens B."/>
            <person name="Strittmatter M."/>
            <person name="Tonon T."/>
            <person name="Tregear J.W."/>
            <person name="Valentin K."/>
            <person name="von Dassow P."/>
            <person name="Yamagishi T."/>
            <person name="Van de Peer Y."/>
            <person name="Wincker P."/>
        </authorList>
    </citation>
    <scope>NUCLEOTIDE SEQUENCE [LARGE SCALE GENOMIC DNA]</scope>
    <source>
        <strain evidence="4">Ec32 / CCAP1310/4</strain>
    </source>
</reference>
<dbReference type="EMBL" id="FN649726">
    <property type="protein sequence ID" value="CBN76483.1"/>
    <property type="molecule type" value="Genomic_DNA"/>
</dbReference>
<dbReference type="InterPro" id="IPR029071">
    <property type="entry name" value="Ubiquitin-like_domsf"/>
</dbReference>
<dbReference type="InterPro" id="IPR000626">
    <property type="entry name" value="Ubiquitin-like_dom"/>
</dbReference>
<dbReference type="PROSITE" id="PS50053">
    <property type="entry name" value="UBIQUITIN_2"/>
    <property type="match status" value="1"/>
</dbReference>
<feature type="compositionally biased region" description="Low complexity" evidence="1">
    <location>
        <begin position="387"/>
        <end position="413"/>
    </location>
</feature>
<dbReference type="PANTHER" id="PTHR23153">
    <property type="entry name" value="UBX-RELATED"/>
    <property type="match status" value="1"/>
</dbReference>
<keyword evidence="4" id="KW-1185">Reference proteome</keyword>
<dbReference type="Proteomes" id="UP000002630">
    <property type="component" value="Linkage Group LG01"/>
</dbReference>
<feature type="compositionally biased region" description="Low complexity" evidence="1">
    <location>
        <begin position="421"/>
        <end position="430"/>
    </location>
</feature>
<dbReference type="AlphaFoldDB" id="D8LAX4"/>
<dbReference type="SUPFAM" id="SSF143503">
    <property type="entry name" value="PUG domain-like"/>
    <property type="match status" value="1"/>
</dbReference>
<dbReference type="Gene3D" id="3.10.20.90">
    <property type="entry name" value="Phosphatidylinositol 3-kinase Catalytic Subunit, Chain A, domain 1"/>
    <property type="match status" value="1"/>
</dbReference>
<dbReference type="SMART" id="SM00213">
    <property type="entry name" value="UBQ"/>
    <property type="match status" value="1"/>
</dbReference>
<evidence type="ECO:0000313" key="4">
    <source>
        <dbReference type="Proteomes" id="UP000002630"/>
    </source>
</evidence>
<name>D8LAX4_ECTSI</name>
<gene>
    <name evidence="3" type="ORF">Esi_0000_0074</name>
</gene>
<dbReference type="GO" id="GO:0005737">
    <property type="term" value="C:cytoplasm"/>
    <property type="evidence" value="ECO:0007669"/>
    <property type="project" value="TreeGrafter"/>
</dbReference>
<evidence type="ECO:0000256" key="1">
    <source>
        <dbReference type="SAM" id="MobiDB-lite"/>
    </source>
</evidence>
<dbReference type="InParanoid" id="D8LAX4"/>
<dbReference type="Pfam" id="PF09409">
    <property type="entry name" value="PUB"/>
    <property type="match status" value="1"/>
</dbReference>
<dbReference type="EMBL" id="FN647682">
    <property type="protein sequence ID" value="CBN76483.1"/>
    <property type="molecule type" value="Genomic_DNA"/>
</dbReference>
<dbReference type="SMART" id="SM00580">
    <property type="entry name" value="PUG"/>
    <property type="match status" value="1"/>
</dbReference>
<dbReference type="SUPFAM" id="SSF54236">
    <property type="entry name" value="Ubiquitin-like"/>
    <property type="match status" value="1"/>
</dbReference>
<feature type="domain" description="Ubiquitin-like" evidence="2">
    <location>
        <begin position="15"/>
        <end position="91"/>
    </location>
</feature>
<accession>D8LAX4</accession>
<dbReference type="eggNOG" id="KOG0010">
    <property type="taxonomic scope" value="Eukaryota"/>
</dbReference>
<organism evidence="3 4">
    <name type="scientific">Ectocarpus siliculosus</name>
    <name type="common">Brown alga</name>
    <name type="synonym">Conferva siliculosa</name>
    <dbReference type="NCBI Taxonomy" id="2880"/>
    <lineage>
        <taxon>Eukaryota</taxon>
        <taxon>Sar</taxon>
        <taxon>Stramenopiles</taxon>
        <taxon>Ochrophyta</taxon>
        <taxon>PX clade</taxon>
        <taxon>Phaeophyceae</taxon>
        <taxon>Ectocarpales</taxon>
        <taxon>Ectocarpaceae</taxon>
        <taxon>Ectocarpus</taxon>
    </lineage>
</organism>
<dbReference type="Gene3D" id="1.20.58.2190">
    <property type="match status" value="1"/>
</dbReference>
<proteinExistence type="predicted"/>
<dbReference type="InterPro" id="IPR036339">
    <property type="entry name" value="PUB-like_dom_sf"/>
</dbReference>
<protein>
    <recommendedName>
        <fullName evidence="2">Ubiquitin-like domain-containing protein</fullName>
    </recommendedName>
</protein>
<evidence type="ECO:0000259" key="2">
    <source>
        <dbReference type="PROSITE" id="PS50053"/>
    </source>
</evidence>
<dbReference type="InterPro" id="IPR018997">
    <property type="entry name" value="PUB_domain"/>
</dbReference>
<dbReference type="OrthoDB" id="47788at2759"/>
<dbReference type="Pfam" id="PF00240">
    <property type="entry name" value="ubiquitin"/>
    <property type="match status" value="1"/>
</dbReference>
<dbReference type="OMA" id="LVACKAV"/>
<dbReference type="STRING" id="2880.D8LAX4"/>
<feature type="region of interest" description="Disordered" evidence="1">
    <location>
        <begin position="387"/>
        <end position="459"/>
    </location>
</feature>